<feature type="coiled-coil region" evidence="1">
    <location>
        <begin position="337"/>
        <end position="382"/>
    </location>
</feature>
<reference evidence="4" key="2">
    <citation type="submission" date="2015-01" db="EMBL/GenBank/DDBJ databases">
        <title>Evolutionary Origins and Diversification of the Mycorrhizal Mutualists.</title>
        <authorList>
            <consortium name="DOE Joint Genome Institute"/>
            <consortium name="Mycorrhizal Genomics Consortium"/>
            <person name="Kohler A."/>
            <person name="Kuo A."/>
            <person name="Nagy L.G."/>
            <person name="Floudas D."/>
            <person name="Copeland A."/>
            <person name="Barry K.W."/>
            <person name="Cichocki N."/>
            <person name="Veneault-Fourrey C."/>
            <person name="LaButti K."/>
            <person name="Lindquist E.A."/>
            <person name="Lipzen A."/>
            <person name="Lundell T."/>
            <person name="Morin E."/>
            <person name="Murat C."/>
            <person name="Riley R."/>
            <person name="Ohm R."/>
            <person name="Sun H."/>
            <person name="Tunlid A."/>
            <person name="Henrissat B."/>
            <person name="Grigoriev I.V."/>
            <person name="Hibbett D.S."/>
            <person name="Martin F."/>
        </authorList>
    </citation>
    <scope>NUCLEOTIDE SEQUENCE [LARGE SCALE GENOMIC DNA]</scope>
    <source>
        <strain evidence="4">Foug A</strain>
    </source>
</reference>
<reference evidence="3 4" key="1">
    <citation type="submission" date="2014-04" db="EMBL/GenBank/DDBJ databases">
        <authorList>
            <consortium name="DOE Joint Genome Institute"/>
            <person name="Kuo A."/>
            <person name="Kohler A."/>
            <person name="Nagy L.G."/>
            <person name="Floudas D."/>
            <person name="Copeland A."/>
            <person name="Barry K.W."/>
            <person name="Cichocki N."/>
            <person name="Veneault-Fourrey C."/>
            <person name="LaButti K."/>
            <person name="Lindquist E.A."/>
            <person name="Lipzen A."/>
            <person name="Lundell T."/>
            <person name="Morin E."/>
            <person name="Murat C."/>
            <person name="Sun H."/>
            <person name="Tunlid A."/>
            <person name="Henrissat B."/>
            <person name="Grigoriev I.V."/>
            <person name="Hibbett D.S."/>
            <person name="Martin F."/>
            <person name="Nordberg H.P."/>
            <person name="Cantor M.N."/>
            <person name="Hua S.X."/>
        </authorList>
    </citation>
    <scope>NUCLEOTIDE SEQUENCE [LARGE SCALE GENOMIC DNA]</scope>
    <source>
        <strain evidence="3 4">Foug A</strain>
    </source>
</reference>
<dbReference type="SUPFAM" id="SSF52540">
    <property type="entry name" value="P-loop containing nucleoside triphosphate hydrolases"/>
    <property type="match status" value="1"/>
</dbReference>
<organism evidence="3 4">
    <name type="scientific">Scleroderma citrinum Foug A</name>
    <dbReference type="NCBI Taxonomy" id="1036808"/>
    <lineage>
        <taxon>Eukaryota</taxon>
        <taxon>Fungi</taxon>
        <taxon>Dikarya</taxon>
        <taxon>Basidiomycota</taxon>
        <taxon>Agaricomycotina</taxon>
        <taxon>Agaricomycetes</taxon>
        <taxon>Agaricomycetidae</taxon>
        <taxon>Boletales</taxon>
        <taxon>Sclerodermatineae</taxon>
        <taxon>Sclerodermataceae</taxon>
        <taxon>Scleroderma</taxon>
    </lineage>
</organism>
<evidence type="ECO:0000259" key="2">
    <source>
        <dbReference type="Pfam" id="PF01926"/>
    </source>
</evidence>
<dbReference type="InterPro" id="IPR006073">
    <property type="entry name" value="GTP-bd"/>
</dbReference>
<evidence type="ECO:0000256" key="1">
    <source>
        <dbReference type="SAM" id="Coils"/>
    </source>
</evidence>
<gene>
    <name evidence="3" type="ORF">SCLCIDRAFT_468714</name>
</gene>
<dbReference type="Pfam" id="PF01926">
    <property type="entry name" value="MMR_HSR1"/>
    <property type="match status" value="1"/>
</dbReference>
<keyword evidence="4" id="KW-1185">Reference proteome</keyword>
<evidence type="ECO:0000313" key="4">
    <source>
        <dbReference type="Proteomes" id="UP000053989"/>
    </source>
</evidence>
<protein>
    <recommendedName>
        <fullName evidence="2">G domain-containing protein</fullName>
    </recommendedName>
</protein>
<proteinExistence type="predicted"/>
<dbReference type="OrthoDB" id="8954335at2759"/>
<name>A0A0C2ZVA6_9AGAM</name>
<dbReference type="AlphaFoldDB" id="A0A0C2ZVA6"/>
<dbReference type="Gene3D" id="3.40.50.300">
    <property type="entry name" value="P-loop containing nucleotide triphosphate hydrolases"/>
    <property type="match status" value="1"/>
</dbReference>
<sequence length="624" mass="69643">MTSQCGLQTFCKLCGLDSLKNVVIVTTMWDQVTAEEGSRHEQELMSSNDLFKPLMDGGATMMRHGRTAESATKAIDYLLGKSPTTTQIVRGLLREKMVLEETAAGDGDIASKPRSSLKGEQVIAVMGSTGVGKSSFIRDPMPPDVAKNVKVGHGLRSETNQVQPFPWVTEDGTRIELVDTPGFDDSREGVTDVQVLKMIATFLTERHGANSRLTGLIYIHRISDTRVGGTSQRNLRMFRKLCGTDSLKNVVIVTTMWDKVTPEEGLRREQELMSSSDLFKILLDGGATMMRHERTAESATKVINRLLGKKATTTQIVHEMMEETKILEETAAGGELRSDIEALLKRHQADMESVRNEMRESARDLVEDRRRTEQNMAKFSKELYELRQGIPMPLPSDPPPDYEFVNNFPAPETTCVVNYSNLLQLFKIHQAILAPAHSEFLGSVASGAAQFAIAVERSVGVVQQGLSTLKLVLTSQSVHSLRQFMKADPHPRVFTSGMWTKARDDMKILTNRTKAILSQYHKSRIPSMLWNTKAKRFDALNTILESMRDVVADMETMMKWWMPIIDALGKIEDATHRMRAGTGFNDNAVKVTLTRIIRALGSYCDAYSRCPEDIRRAVVGLPCN</sequence>
<dbReference type="GO" id="GO:0005525">
    <property type="term" value="F:GTP binding"/>
    <property type="evidence" value="ECO:0007669"/>
    <property type="project" value="InterPro"/>
</dbReference>
<dbReference type="HOGENOM" id="CLU_018003_1_5_1"/>
<dbReference type="InterPro" id="IPR027417">
    <property type="entry name" value="P-loop_NTPase"/>
</dbReference>
<dbReference type="InParanoid" id="A0A0C2ZVA6"/>
<evidence type="ECO:0000313" key="3">
    <source>
        <dbReference type="EMBL" id="KIM65423.1"/>
    </source>
</evidence>
<dbReference type="EMBL" id="KN822022">
    <property type="protein sequence ID" value="KIM65423.1"/>
    <property type="molecule type" value="Genomic_DNA"/>
</dbReference>
<dbReference type="Proteomes" id="UP000053989">
    <property type="component" value="Unassembled WGS sequence"/>
</dbReference>
<keyword evidence="1" id="KW-0175">Coiled coil</keyword>
<accession>A0A0C2ZVA6</accession>
<feature type="domain" description="G" evidence="2">
    <location>
        <begin position="123"/>
        <end position="188"/>
    </location>
</feature>